<dbReference type="EMBL" id="VXIV02000066">
    <property type="protein sequence ID" value="KAF6041225.1"/>
    <property type="molecule type" value="Genomic_DNA"/>
</dbReference>
<name>A0A7J7KT03_BUGNE</name>
<protein>
    <submittedName>
        <fullName evidence="1">Uncharacterized protein</fullName>
    </submittedName>
</protein>
<sequence length="416" mass="48127">MPFEDIFSHFSSSVSFTKNQLDIILTSMHNCGMLLRHKDDKELWPNNFYHISTVTSLLQVLFPHDDTVWQRRLSAFSGSTSAVQQLLTLDKYRSLSEKFASTGIMHHKLFEHLLKTETDFVESPAMKIAAELLQSFRIIYCFGMQNEESFFIMPYFCKEFLSDSLPNTGSSVTFHAQLRFKGLSLPQYAYHQLAVDFLNSSSQDSDSITARNNGARVVNKDVTYQLVHDYKSGIINIRVSFYSSQVCRAWEVLVDITNSSIKYVETTWRACKIGCMFFCPHCGLEKDTHPSRIMNPTWVQYHGKRMKSPLHSFEAEHFACKKDPFAPECLLNPFTSLSEEQKKDLSKFLSKYEKAIPEEETQVESDADSDLSDHEDFFLPEEDHHIKMEISVTRREDIKQLFYSNQVIMYNLSDCV</sequence>
<dbReference type="OrthoDB" id="676979at2759"/>
<dbReference type="AlphaFoldDB" id="A0A7J7KT03"/>
<proteinExistence type="predicted"/>
<gene>
    <name evidence="1" type="ORF">EB796_000467</name>
</gene>
<organism evidence="1 2">
    <name type="scientific">Bugula neritina</name>
    <name type="common">Brown bryozoan</name>
    <name type="synonym">Sertularia neritina</name>
    <dbReference type="NCBI Taxonomy" id="10212"/>
    <lineage>
        <taxon>Eukaryota</taxon>
        <taxon>Metazoa</taxon>
        <taxon>Spiralia</taxon>
        <taxon>Lophotrochozoa</taxon>
        <taxon>Bryozoa</taxon>
        <taxon>Gymnolaemata</taxon>
        <taxon>Cheilostomatida</taxon>
        <taxon>Flustrina</taxon>
        <taxon>Buguloidea</taxon>
        <taxon>Bugulidae</taxon>
        <taxon>Bugula</taxon>
    </lineage>
</organism>
<keyword evidence="2" id="KW-1185">Reference proteome</keyword>
<reference evidence="1" key="1">
    <citation type="submission" date="2020-06" db="EMBL/GenBank/DDBJ databases">
        <title>Draft genome of Bugula neritina, a colonial animal packing powerful symbionts and potential medicines.</title>
        <authorList>
            <person name="Rayko M."/>
        </authorList>
    </citation>
    <scope>NUCLEOTIDE SEQUENCE [LARGE SCALE GENOMIC DNA]</scope>
    <source>
        <strain evidence="1">Kwan_BN1</strain>
    </source>
</reference>
<comment type="caution">
    <text evidence="1">The sequence shown here is derived from an EMBL/GenBank/DDBJ whole genome shotgun (WGS) entry which is preliminary data.</text>
</comment>
<evidence type="ECO:0000313" key="1">
    <source>
        <dbReference type="EMBL" id="KAF6041225.1"/>
    </source>
</evidence>
<evidence type="ECO:0000313" key="2">
    <source>
        <dbReference type="Proteomes" id="UP000593567"/>
    </source>
</evidence>
<accession>A0A7J7KT03</accession>
<dbReference type="Proteomes" id="UP000593567">
    <property type="component" value="Unassembled WGS sequence"/>
</dbReference>